<evidence type="ECO:0000313" key="1">
    <source>
        <dbReference type="EMBL" id="PTQ31984.1"/>
    </source>
</evidence>
<dbReference type="AlphaFoldDB" id="A0A2R6WDR6"/>
<sequence length="180" mass="19372">MVAEVVLRSSIFPHVLTAPSASSSPSPSPAVFSDDVSVERGSALSSRRGGTLLIFELSARFGSALWRPICTLHARVRACVLASSIERWMEGQVRRCTSEAGEAEAEGSSGQGGAEFRNGIDEGLHSILLFLTRRNLRATFCTEGGRGRELQECLSTRHGVGLHAHLGAPHLLAGYCRLWN</sequence>
<gene>
    <name evidence="1" type="ORF">MARPO_0104s0020</name>
</gene>
<dbReference type="Proteomes" id="UP000244005">
    <property type="component" value="Unassembled WGS sequence"/>
</dbReference>
<evidence type="ECO:0000313" key="2">
    <source>
        <dbReference type="Proteomes" id="UP000244005"/>
    </source>
</evidence>
<proteinExistence type="predicted"/>
<accession>A0A2R6WDR6</accession>
<organism evidence="1 2">
    <name type="scientific">Marchantia polymorpha</name>
    <name type="common">Common liverwort</name>
    <name type="synonym">Marchantia aquatica</name>
    <dbReference type="NCBI Taxonomy" id="3197"/>
    <lineage>
        <taxon>Eukaryota</taxon>
        <taxon>Viridiplantae</taxon>
        <taxon>Streptophyta</taxon>
        <taxon>Embryophyta</taxon>
        <taxon>Marchantiophyta</taxon>
        <taxon>Marchantiopsida</taxon>
        <taxon>Marchantiidae</taxon>
        <taxon>Marchantiales</taxon>
        <taxon>Marchantiaceae</taxon>
        <taxon>Marchantia</taxon>
    </lineage>
</organism>
<dbReference type="Gramene" id="Mp6g00460.1">
    <property type="protein sequence ID" value="Mp6g00460.1.cds1"/>
    <property type="gene ID" value="Mp6g00460"/>
</dbReference>
<keyword evidence="2" id="KW-1185">Reference proteome</keyword>
<name>A0A2R6WDR6_MARPO</name>
<dbReference type="EMBL" id="KZ772776">
    <property type="protein sequence ID" value="PTQ31984.1"/>
    <property type="molecule type" value="Genomic_DNA"/>
</dbReference>
<reference evidence="2" key="1">
    <citation type="journal article" date="2017" name="Cell">
        <title>Insights into land plant evolution garnered from the Marchantia polymorpha genome.</title>
        <authorList>
            <person name="Bowman J.L."/>
            <person name="Kohchi T."/>
            <person name="Yamato K.T."/>
            <person name="Jenkins J."/>
            <person name="Shu S."/>
            <person name="Ishizaki K."/>
            <person name="Yamaoka S."/>
            <person name="Nishihama R."/>
            <person name="Nakamura Y."/>
            <person name="Berger F."/>
            <person name="Adam C."/>
            <person name="Aki S.S."/>
            <person name="Althoff F."/>
            <person name="Araki T."/>
            <person name="Arteaga-Vazquez M.A."/>
            <person name="Balasubrmanian S."/>
            <person name="Barry K."/>
            <person name="Bauer D."/>
            <person name="Boehm C.R."/>
            <person name="Briginshaw L."/>
            <person name="Caballero-Perez J."/>
            <person name="Catarino B."/>
            <person name="Chen F."/>
            <person name="Chiyoda S."/>
            <person name="Chovatia M."/>
            <person name="Davies K.M."/>
            <person name="Delmans M."/>
            <person name="Demura T."/>
            <person name="Dierschke T."/>
            <person name="Dolan L."/>
            <person name="Dorantes-Acosta A.E."/>
            <person name="Eklund D.M."/>
            <person name="Florent S.N."/>
            <person name="Flores-Sandoval E."/>
            <person name="Fujiyama A."/>
            <person name="Fukuzawa H."/>
            <person name="Galik B."/>
            <person name="Grimanelli D."/>
            <person name="Grimwood J."/>
            <person name="Grossniklaus U."/>
            <person name="Hamada T."/>
            <person name="Haseloff J."/>
            <person name="Hetherington A.J."/>
            <person name="Higo A."/>
            <person name="Hirakawa Y."/>
            <person name="Hundley H.N."/>
            <person name="Ikeda Y."/>
            <person name="Inoue K."/>
            <person name="Inoue S.I."/>
            <person name="Ishida S."/>
            <person name="Jia Q."/>
            <person name="Kakita M."/>
            <person name="Kanazawa T."/>
            <person name="Kawai Y."/>
            <person name="Kawashima T."/>
            <person name="Kennedy M."/>
            <person name="Kinose K."/>
            <person name="Kinoshita T."/>
            <person name="Kohara Y."/>
            <person name="Koide E."/>
            <person name="Komatsu K."/>
            <person name="Kopischke S."/>
            <person name="Kubo M."/>
            <person name="Kyozuka J."/>
            <person name="Lagercrantz U."/>
            <person name="Lin S.S."/>
            <person name="Lindquist E."/>
            <person name="Lipzen A.M."/>
            <person name="Lu C.W."/>
            <person name="De Luna E."/>
            <person name="Martienssen R.A."/>
            <person name="Minamino N."/>
            <person name="Mizutani M."/>
            <person name="Mizutani M."/>
            <person name="Mochizuki N."/>
            <person name="Monte I."/>
            <person name="Mosher R."/>
            <person name="Nagasaki H."/>
            <person name="Nakagami H."/>
            <person name="Naramoto S."/>
            <person name="Nishitani K."/>
            <person name="Ohtani M."/>
            <person name="Okamoto T."/>
            <person name="Okumura M."/>
            <person name="Phillips J."/>
            <person name="Pollak B."/>
            <person name="Reinders A."/>
            <person name="Rovekamp M."/>
            <person name="Sano R."/>
            <person name="Sawa S."/>
            <person name="Schmid M.W."/>
            <person name="Shirakawa M."/>
            <person name="Solano R."/>
            <person name="Spunde A."/>
            <person name="Suetsugu N."/>
            <person name="Sugano S."/>
            <person name="Sugiyama A."/>
            <person name="Sun R."/>
            <person name="Suzuki Y."/>
            <person name="Takenaka M."/>
            <person name="Takezawa D."/>
            <person name="Tomogane H."/>
            <person name="Tsuzuki M."/>
            <person name="Ueda T."/>
            <person name="Umeda M."/>
            <person name="Ward J.M."/>
            <person name="Watanabe Y."/>
            <person name="Yazaki K."/>
            <person name="Yokoyama R."/>
            <person name="Yoshitake Y."/>
            <person name="Yotsui I."/>
            <person name="Zachgo S."/>
            <person name="Schmutz J."/>
        </authorList>
    </citation>
    <scope>NUCLEOTIDE SEQUENCE [LARGE SCALE GENOMIC DNA]</scope>
    <source>
        <strain evidence="2">Tak-1</strain>
    </source>
</reference>
<protein>
    <submittedName>
        <fullName evidence="1">Uncharacterized protein</fullName>
    </submittedName>
</protein>